<dbReference type="OrthoDB" id="3391501at2"/>
<dbReference type="InParanoid" id="D6U5L8"/>
<reference evidence="1 2" key="1">
    <citation type="journal article" date="2011" name="Stand. Genomic Sci.">
        <title>Non-contiguous finished genome sequence and contextual data of the filamentous soil bacterium Ktedonobacter racemifer type strain (SOSP1-21).</title>
        <authorList>
            <person name="Chang Y.J."/>
            <person name="Land M."/>
            <person name="Hauser L."/>
            <person name="Chertkov O."/>
            <person name="Del Rio T.G."/>
            <person name="Nolan M."/>
            <person name="Copeland A."/>
            <person name="Tice H."/>
            <person name="Cheng J.F."/>
            <person name="Lucas S."/>
            <person name="Han C."/>
            <person name="Goodwin L."/>
            <person name="Pitluck S."/>
            <person name="Ivanova N."/>
            <person name="Ovchinikova G."/>
            <person name="Pati A."/>
            <person name="Chen A."/>
            <person name="Palaniappan K."/>
            <person name="Mavromatis K."/>
            <person name="Liolios K."/>
            <person name="Brettin T."/>
            <person name="Fiebig A."/>
            <person name="Rohde M."/>
            <person name="Abt B."/>
            <person name="Goker M."/>
            <person name="Detter J.C."/>
            <person name="Woyke T."/>
            <person name="Bristow J."/>
            <person name="Eisen J.A."/>
            <person name="Markowitz V."/>
            <person name="Hugenholtz P."/>
            <person name="Kyrpides N.C."/>
            <person name="Klenk H.P."/>
            <person name="Lapidus A."/>
        </authorList>
    </citation>
    <scope>NUCLEOTIDE SEQUENCE [LARGE SCALE GENOMIC DNA]</scope>
    <source>
        <strain evidence="2">DSM 44963</strain>
    </source>
</reference>
<dbReference type="Gene3D" id="1.20.1290.10">
    <property type="entry name" value="AhpD-like"/>
    <property type="match status" value="1"/>
</dbReference>
<protein>
    <submittedName>
        <fullName evidence="1">Uncharacterized protein</fullName>
    </submittedName>
</protein>
<dbReference type="EMBL" id="ADVG01000005">
    <property type="protein sequence ID" value="EFH80279.1"/>
    <property type="molecule type" value="Genomic_DNA"/>
</dbReference>
<proteinExistence type="predicted"/>
<sequence length="118" mass="12374">MDSRYARYTQALSDGVLNSPGEVDSLLRHAVEAQAAKLSGRASHQIGHVPAALEGYITKVALSAYKVTDQDIEALCAAGYSEDAIFELTLSAALGAGMARLERGLSALKGEIDAAQSH</sequence>
<gene>
    <name evidence="1" type="ORF">Krac_0866</name>
</gene>
<dbReference type="SUPFAM" id="SSF69118">
    <property type="entry name" value="AhpD-like"/>
    <property type="match status" value="1"/>
</dbReference>
<evidence type="ECO:0000313" key="1">
    <source>
        <dbReference type="EMBL" id="EFH80279.1"/>
    </source>
</evidence>
<dbReference type="STRING" id="485913.Krac_0866"/>
<dbReference type="InterPro" id="IPR029032">
    <property type="entry name" value="AhpD-like"/>
</dbReference>
<keyword evidence="2" id="KW-1185">Reference proteome</keyword>
<name>D6U5L8_KTERA</name>
<dbReference type="RefSeq" id="WP_007922761.1">
    <property type="nucleotide sequence ID" value="NZ_ADVG01000005.1"/>
</dbReference>
<organism evidence="1 2">
    <name type="scientific">Ktedonobacter racemifer DSM 44963</name>
    <dbReference type="NCBI Taxonomy" id="485913"/>
    <lineage>
        <taxon>Bacteria</taxon>
        <taxon>Bacillati</taxon>
        <taxon>Chloroflexota</taxon>
        <taxon>Ktedonobacteria</taxon>
        <taxon>Ktedonobacterales</taxon>
        <taxon>Ktedonobacteraceae</taxon>
        <taxon>Ktedonobacter</taxon>
    </lineage>
</organism>
<comment type="caution">
    <text evidence="1">The sequence shown here is derived from an EMBL/GenBank/DDBJ whole genome shotgun (WGS) entry which is preliminary data.</text>
</comment>
<evidence type="ECO:0000313" key="2">
    <source>
        <dbReference type="Proteomes" id="UP000004508"/>
    </source>
</evidence>
<dbReference type="Proteomes" id="UP000004508">
    <property type="component" value="Unassembled WGS sequence"/>
</dbReference>
<dbReference type="AlphaFoldDB" id="D6U5L8"/>
<accession>D6U5L8</accession>